<dbReference type="GO" id="GO:0140359">
    <property type="term" value="F:ABC-type transporter activity"/>
    <property type="evidence" value="ECO:0007669"/>
    <property type="project" value="InterPro"/>
</dbReference>
<dbReference type="InterPro" id="IPR003593">
    <property type="entry name" value="AAA+_ATPase"/>
</dbReference>
<dbReference type="FunFam" id="3.40.50.300:FF:000997">
    <property type="entry name" value="Multidrug resistance-associated protein 1"/>
    <property type="match status" value="1"/>
</dbReference>
<feature type="compositionally biased region" description="Basic and acidic residues" evidence="10">
    <location>
        <begin position="783"/>
        <end position="825"/>
    </location>
</feature>
<dbReference type="PROSITE" id="PS00211">
    <property type="entry name" value="ABC_TRANSPORTER_1"/>
    <property type="match status" value="1"/>
</dbReference>
<keyword evidence="9 11" id="KW-0472">Membrane</keyword>
<keyword evidence="6" id="KW-0547">Nucleotide-binding</keyword>
<feature type="transmembrane region" description="Helical" evidence="11">
    <location>
        <begin position="149"/>
        <end position="175"/>
    </location>
</feature>
<evidence type="ECO:0000313" key="15">
    <source>
        <dbReference type="Proteomes" id="UP001054902"/>
    </source>
</evidence>
<dbReference type="Proteomes" id="UP001054902">
    <property type="component" value="Unassembled WGS sequence"/>
</dbReference>
<keyword evidence="7" id="KW-0067">ATP-binding</keyword>
<feature type="compositionally biased region" description="Low complexity" evidence="10">
    <location>
        <begin position="522"/>
        <end position="540"/>
    </location>
</feature>
<dbReference type="CDD" id="cd03244">
    <property type="entry name" value="ABCC_MRP_domain2"/>
    <property type="match status" value="1"/>
</dbReference>
<feature type="transmembrane region" description="Helical" evidence="11">
    <location>
        <begin position="1075"/>
        <end position="1096"/>
    </location>
</feature>
<dbReference type="SUPFAM" id="SSF90123">
    <property type="entry name" value="ABC transporter transmembrane region"/>
    <property type="match status" value="2"/>
</dbReference>
<evidence type="ECO:0000256" key="8">
    <source>
        <dbReference type="ARBA" id="ARBA00022989"/>
    </source>
</evidence>
<evidence type="ECO:0000313" key="14">
    <source>
        <dbReference type="EMBL" id="GFH48785.1"/>
    </source>
</evidence>
<protein>
    <submittedName>
        <fullName evidence="14">Uncharacterized protein</fullName>
    </submittedName>
</protein>
<dbReference type="Pfam" id="PF00664">
    <property type="entry name" value="ABC_membrane"/>
    <property type="match status" value="2"/>
</dbReference>
<evidence type="ECO:0000256" key="4">
    <source>
        <dbReference type="ARBA" id="ARBA00022692"/>
    </source>
</evidence>
<dbReference type="InterPro" id="IPR044726">
    <property type="entry name" value="ABCC_6TM_D2"/>
</dbReference>
<evidence type="ECO:0000259" key="13">
    <source>
        <dbReference type="PROSITE" id="PS50929"/>
    </source>
</evidence>
<dbReference type="InterPro" id="IPR003439">
    <property type="entry name" value="ABC_transporter-like_ATP-bd"/>
</dbReference>
<evidence type="ECO:0000256" key="1">
    <source>
        <dbReference type="ARBA" id="ARBA00004127"/>
    </source>
</evidence>
<feature type="transmembrane region" description="Helical" evidence="11">
    <location>
        <begin position="889"/>
        <end position="911"/>
    </location>
</feature>
<dbReference type="Gene3D" id="1.20.1560.10">
    <property type="entry name" value="ABC transporter type 1, transmembrane domain"/>
    <property type="match status" value="2"/>
</dbReference>
<evidence type="ECO:0000256" key="10">
    <source>
        <dbReference type="SAM" id="MobiDB-lite"/>
    </source>
</evidence>
<keyword evidence="4 11" id="KW-0812">Transmembrane</keyword>
<keyword evidence="3" id="KW-0813">Transport</keyword>
<dbReference type="InterPro" id="IPR050173">
    <property type="entry name" value="ABC_transporter_C-like"/>
</dbReference>
<feature type="transmembrane region" description="Helical" evidence="11">
    <location>
        <begin position="965"/>
        <end position="985"/>
    </location>
</feature>
<dbReference type="PANTHER" id="PTHR24223">
    <property type="entry name" value="ATP-BINDING CASSETTE SUB-FAMILY C"/>
    <property type="match status" value="1"/>
</dbReference>
<feature type="transmembrane region" description="Helical" evidence="11">
    <location>
        <begin position="417"/>
        <end position="442"/>
    </location>
</feature>
<feature type="region of interest" description="Disordered" evidence="10">
    <location>
        <begin position="1"/>
        <end position="37"/>
    </location>
</feature>
<comment type="caution">
    <text evidence="14">The sequence shown here is derived from an EMBL/GenBank/DDBJ whole genome shotgun (WGS) entry which is preliminary data.</text>
</comment>
<organism evidence="14 15">
    <name type="scientific">Chaetoceros tenuissimus</name>
    <dbReference type="NCBI Taxonomy" id="426638"/>
    <lineage>
        <taxon>Eukaryota</taxon>
        <taxon>Sar</taxon>
        <taxon>Stramenopiles</taxon>
        <taxon>Ochrophyta</taxon>
        <taxon>Bacillariophyta</taxon>
        <taxon>Coscinodiscophyceae</taxon>
        <taxon>Chaetocerotophycidae</taxon>
        <taxon>Chaetocerotales</taxon>
        <taxon>Chaetocerotaceae</taxon>
        <taxon>Chaetoceros</taxon>
    </lineage>
</organism>
<proteinExistence type="inferred from homology"/>
<dbReference type="CDD" id="cd03250">
    <property type="entry name" value="ABCC_MRP_domain1"/>
    <property type="match status" value="1"/>
</dbReference>
<dbReference type="InterPro" id="IPR027417">
    <property type="entry name" value="P-loop_NTPase"/>
</dbReference>
<dbReference type="EMBL" id="BLLK01000029">
    <property type="protein sequence ID" value="GFH48785.1"/>
    <property type="molecule type" value="Genomic_DNA"/>
</dbReference>
<dbReference type="PROSITE" id="PS50893">
    <property type="entry name" value="ABC_TRANSPORTER_2"/>
    <property type="match status" value="2"/>
</dbReference>
<feature type="transmembrane region" description="Helical" evidence="11">
    <location>
        <begin position="195"/>
        <end position="215"/>
    </location>
</feature>
<sequence length="1416" mass="156062">MAPPEGDEAVCDASATKEEVIVEKPEAKESEESSYEHPEWYKRRNVHEKSLEDQSNCVSDWFLSYLSPLLRLGATKVLDINDIGLPSDQDRAQIAFETIVKTWGEEVKKIDSLNEARKTVYDQKFAKIPDAKKATAKPFVKTQPSVAKALISAFGVWNVVLAIAFYILSALVQFVPVMILEDLVKYFEDPGHDPFVPAWVEVAALGILPLLTSILQTRSQVIFQHMAVFVRTAVSTLLYKKSLSVSAAGRACTSTGQVVNMMSNDTSQLQRFIQFGGMTLVAPLQIVISLILIYRQVGSATWVGVGFMVLLAPVNVVVFSIVGKMRRKVLKYSDLRVKMMNEILFGIRIIKFYAWEKPFKKEVNELREKELRALTNLAYVSAVGFSLILLSAPIIQPILVFLTYINIQTTPLSASTAFTTVALFNIMRFPFAFLPMGMLQFIQSRISLRRLGNYLELPELEPYVVSEPHVDDIESGLESSGCQPGSITMKNCSFSWTNHEAKLAPIDGGNDKKKGKKERRGSVNSNSAKASISSGKGGSYSVVSADEEVRVDVETLRNISVQIHAGELIGVIGTVGSGKSSFLSAILGEMEPMNGSRVYVPRSDDQRNESTFMAYCSQTPWVVNDTLKGNVLFGREYDEERYNEVIEACALLDDLSVLPAGDLTEIGERGINLSGGQKARVSLARALYAKKTKLVLLDDPLSAVDAHVGEHLFRNAINGTVSQGSTRILVTHHVHFLPRCDRVIVLEGGEVKHFGKYADLQKAGVDFAGAVDFEEKEEESENKEDVGSAEEKVDTSKADVKKESEKTTNEMKKKGENLTTKEEREEGAVDSQAYIHYAKSGGVAMFFSLFLIQGIGRASEIGAAFWLAHWAKKAVEAGLDGLSDKSTTFYINVYAAFGMLGVLCLTVRSVFMAIHRLKASRTLHNNLTASIMRAPTSFFDITPTGRILNRFAADMDKIDLDLTNSVGQGMGTIFSVLGALGAIIFATKGTFLIPLLPIGYIYYIVQKWFRKTSTELQRVTSVAGSPIFSDFSQVLSGTSTIRAYNEQGRFFSQCQSSFDNFNACYMLTYMCNYWLGLRLDFLGGLIAAFIGGVAVGTAESNFIPAGWLGLALSYAIEVTGFLKHGVRMIATIEADMNSVERVLHYTDNVEPEAADLVPEKDPEPGSWPSRGEIKISNASMRYRDGPLVLKNISLTVNGGEKIGVVGRTGSGKSSLMNMLFRINEIENDGGSIEIDGVDIGKIGTEILRLNLSIIPQDPVMFSNTVRYNIDPFGNATESDILEVLQKVNLSEVINALPDGLDEQVAEGGENFSQGTRQLLCIARSLLRKPKILVMDEATASIDNATDEIIQKMIRENFKDATVLTIAHRLNTILDSDRILVLDDGFISEFDTPEKLKRKENGLFKSMVDKSRSSKET</sequence>
<evidence type="ECO:0000256" key="3">
    <source>
        <dbReference type="ARBA" id="ARBA00022448"/>
    </source>
</evidence>
<dbReference type="Pfam" id="PF00005">
    <property type="entry name" value="ABC_tran"/>
    <property type="match status" value="2"/>
</dbReference>
<dbReference type="GO" id="GO:0012505">
    <property type="term" value="C:endomembrane system"/>
    <property type="evidence" value="ECO:0007669"/>
    <property type="project" value="UniProtKB-SubCell"/>
</dbReference>
<comment type="subcellular location">
    <subcellularLocation>
        <location evidence="1">Endomembrane system</location>
        <topology evidence="1">Multi-pass membrane protein</topology>
    </subcellularLocation>
</comment>
<feature type="region of interest" description="Disordered" evidence="10">
    <location>
        <begin position="774"/>
        <end position="825"/>
    </location>
</feature>
<dbReference type="InterPro" id="IPR017871">
    <property type="entry name" value="ABC_transporter-like_CS"/>
</dbReference>
<name>A0AAD3H3A3_9STRA</name>
<evidence type="ECO:0000259" key="12">
    <source>
        <dbReference type="PROSITE" id="PS50893"/>
    </source>
</evidence>
<keyword evidence="5" id="KW-0677">Repeat</keyword>
<dbReference type="SUPFAM" id="SSF52540">
    <property type="entry name" value="P-loop containing nucleoside triphosphate hydrolases"/>
    <property type="match status" value="2"/>
</dbReference>
<dbReference type="GO" id="GO:0005524">
    <property type="term" value="F:ATP binding"/>
    <property type="evidence" value="ECO:0007669"/>
    <property type="project" value="UniProtKB-KW"/>
</dbReference>
<dbReference type="FunFam" id="1.20.1560.10:FF:000010">
    <property type="entry name" value="Multidrug resistance-associated ABC transporter"/>
    <property type="match status" value="1"/>
</dbReference>
<keyword evidence="15" id="KW-1185">Reference proteome</keyword>
<dbReference type="InterPro" id="IPR011527">
    <property type="entry name" value="ABC1_TM_dom"/>
</dbReference>
<dbReference type="GO" id="GO:0016887">
    <property type="term" value="F:ATP hydrolysis activity"/>
    <property type="evidence" value="ECO:0007669"/>
    <property type="project" value="InterPro"/>
</dbReference>
<dbReference type="Gene3D" id="3.40.50.300">
    <property type="entry name" value="P-loop containing nucleotide triphosphate hydrolases"/>
    <property type="match status" value="2"/>
</dbReference>
<gene>
    <name evidence="14" type="ORF">CTEN210_05261</name>
</gene>
<dbReference type="FunFam" id="3.40.50.300:FF:000074">
    <property type="entry name" value="Multidrug resistance-associated protein 5 isoform 1"/>
    <property type="match status" value="1"/>
</dbReference>
<dbReference type="InterPro" id="IPR036640">
    <property type="entry name" value="ABC1_TM_sf"/>
</dbReference>
<feature type="transmembrane region" description="Helical" evidence="11">
    <location>
        <begin position="991"/>
        <end position="1009"/>
    </location>
</feature>
<evidence type="ECO:0000256" key="11">
    <source>
        <dbReference type="SAM" id="Phobius"/>
    </source>
</evidence>
<feature type="compositionally biased region" description="Basic and acidic residues" evidence="10">
    <location>
        <begin position="15"/>
        <end position="37"/>
    </location>
</feature>
<dbReference type="PANTHER" id="PTHR24223:SF415">
    <property type="entry name" value="FI20190P1"/>
    <property type="match status" value="1"/>
</dbReference>
<evidence type="ECO:0000256" key="7">
    <source>
        <dbReference type="ARBA" id="ARBA00022840"/>
    </source>
</evidence>
<dbReference type="GO" id="GO:0016020">
    <property type="term" value="C:membrane"/>
    <property type="evidence" value="ECO:0007669"/>
    <property type="project" value="InterPro"/>
</dbReference>
<reference evidence="14 15" key="1">
    <citation type="journal article" date="2021" name="Sci. Rep.">
        <title>The genome of the diatom Chaetoceros tenuissimus carries an ancient integrated fragment of an extant virus.</title>
        <authorList>
            <person name="Hongo Y."/>
            <person name="Kimura K."/>
            <person name="Takaki Y."/>
            <person name="Yoshida Y."/>
            <person name="Baba S."/>
            <person name="Kobayashi G."/>
            <person name="Nagasaki K."/>
            <person name="Hano T."/>
            <person name="Tomaru Y."/>
        </authorList>
    </citation>
    <scope>NUCLEOTIDE SEQUENCE [LARGE SCALE GENOMIC DNA]</scope>
    <source>
        <strain evidence="14 15">NIES-3715</strain>
    </source>
</reference>
<dbReference type="InterPro" id="IPR044746">
    <property type="entry name" value="ABCC_6TM_D1"/>
</dbReference>
<evidence type="ECO:0000256" key="2">
    <source>
        <dbReference type="ARBA" id="ARBA00009726"/>
    </source>
</evidence>
<dbReference type="FunFam" id="1.20.1560.10:FF:000006">
    <property type="entry name" value="ATP-binding cassette, sub-family C (CFTR/MRP), member 9"/>
    <property type="match status" value="1"/>
</dbReference>
<feature type="transmembrane region" description="Helical" evidence="11">
    <location>
        <begin position="377"/>
        <end position="405"/>
    </location>
</feature>
<feature type="domain" description="ABC transmembrane type-1" evidence="13">
    <location>
        <begin position="160"/>
        <end position="443"/>
    </location>
</feature>
<accession>A0AAD3H3A3</accession>
<feature type="domain" description="ABC transporter" evidence="12">
    <location>
        <begin position="540"/>
        <end position="773"/>
    </location>
</feature>
<feature type="domain" description="ABC transmembrane type-1" evidence="13">
    <location>
        <begin position="862"/>
        <end position="1134"/>
    </location>
</feature>
<feature type="transmembrane region" description="Helical" evidence="11">
    <location>
        <begin position="843"/>
        <end position="869"/>
    </location>
</feature>
<evidence type="ECO:0000256" key="6">
    <source>
        <dbReference type="ARBA" id="ARBA00022741"/>
    </source>
</evidence>
<feature type="compositionally biased region" description="Acidic residues" evidence="10">
    <location>
        <begin position="1"/>
        <end position="10"/>
    </location>
</feature>
<keyword evidence="8 11" id="KW-1133">Transmembrane helix</keyword>
<dbReference type="CDD" id="cd18580">
    <property type="entry name" value="ABC_6TM_ABCC_D2"/>
    <property type="match status" value="1"/>
</dbReference>
<dbReference type="PROSITE" id="PS50929">
    <property type="entry name" value="ABC_TM1F"/>
    <property type="match status" value="2"/>
</dbReference>
<dbReference type="CDD" id="cd18579">
    <property type="entry name" value="ABC_6TM_ABCC_D1"/>
    <property type="match status" value="1"/>
</dbReference>
<feature type="domain" description="ABC transporter" evidence="12">
    <location>
        <begin position="1173"/>
        <end position="1408"/>
    </location>
</feature>
<feature type="transmembrane region" description="Helical" evidence="11">
    <location>
        <begin position="272"/>
        <end position="294"/>
    </location>
</feature>
<evidence type="ECO:0000256" key="9">
    <source>
        <dbReference type="ARBA" id="ARBA00023136"/>
    </source>
</evidence>
<feature type="region of interest" description="Disordered" evidence="10">
    <location>
        <begin position="504"/>
        <end position="540"/>
    </location>
</feature>
<evidence type="ECO:0000256" key="5">
    <source>
        <dbReference type="ARBA" id="ARBA00022737"/>
    </source>
</evidence>
<feature type="transmembrane region" description="Helical" evidence="11">
    <location>
        <begin position="300"/>
        <end position="322"/>
    </location>
</feature>
<comment type="similarity">
    <text evidence="2">Belongs to the ABC transporter superfamily. ABCC family. Conjugate transporter (TC 3.A.1.208) subfamily.</text>
</comment>
<dbReference type="SMART" id="SM00382">
    <property type="entry name" value="AAA"/>
    <property type="match status" value="2"/>
</dbReference>